<evidence type="ECO:0000313" key="2">
    <source>
        <dbReference type="Proteomes" id="UP000051461"/>
    </source>
</evidence>
<evidence type="ECO:0000313" key="1">
    <source>
        <dbReference type="EMBL" id="KRK34591.1"/>
    </source>
</evidence>
<proteinExistence type="predicted"/>
<dbReference type="NCBIfam" id="NF047400">
    <property type="entry name" value="MazE_PemI_antitoxin"/>
    <property type="match status" value="1"/>
</dbReference>
<gene>
    <name evidence="1" type="ORF">FC07_GL000340</name>
</gene>
<dbReference type="Proteomes" id="UP000051461">
    <property type="component" value="Unassembled WGS sequence"/>
</dbReference>
<evidence type="ECO:0008006" key="3">
    <source>
        <dbReference type="Google" id="ProtNLM"/>
    </source>
</evidence>
<dbReference type="AlphaFoldDB" id="A0A0R1GKI7"/>
<dbReference type="EMBL" id="AZDA01000090">
    <property type="protein sequence ID" value="KRK34591.1"/>
    <property type="molecule type" value="Genomic_DNA"/>
</dbReference>
<reference evidence="1 2" key="1">
    <citation type="journal article" date="2015" name="Genome Announc.">
        <title>Expanding the biotechnology potential of lactobacilli through comparative genomics of 213 strains and associated genera.</title>
        <authorList>
            <person name="Sun Z."/>
            <person name="Harris H.M."/>
            <person name="McCann A."/>
            <person name="Guo C."/>
            <person name="Argimon S."/>
            <person name="Zhang W."/>
            <person name="Yang X."/>
            <person name="Jeffery I.B."/>
            <person name="Cooney J.C."/>
            <person name="Kagawa T.F."/>
            <person name="Liu W."/>
            <person name="Song Y."/>
            <person name="Salvetti E."/>
            <person name="Wrobel A."/>
            <person name="Rasinkangas P."/>
            <person name="Parkhill J."/>
            <person name="Rea M.C."/>
            <person name="O'Sullivan O."/>
            <person name="Ritari J."/>
            <person name="Douillard F.P."/>
            <person name="Paul Ross R."/>
            <person name="Yang R."/>
            <person name="Briner A.E."/>
            <person name="Felis G.E."/>
            <person name="de Vos W.M."/>
            <person name="Barrangou R."/>
            <person name="Klaenhammer T.R."/>
            <person name="Caufield P.W."/>
            <person name="Cui Y."/>
            <person name="Zhang H."/>
            <person name="O'Toole P.W."/>
        </authorList>
    </citation>
    <scope>NUCLEOTIDE SEQUENCE [LARGE SCALE GENOMIC DNA]</scope>
    <source>
        <strain evidence="1 2">DSM 20003</strain>
    </source>
</reference>
<accession>A0A0R1GKI7</accession>
<comment type="caution">
    <text evidence="1">The sequence shown here is derived from an EMBL/GenBank/DDBJ whole genome shotgun (WGS) entry which is preliminary data.</text>
</comment>
<protein>
    <recommendedName>
        <fullName evidence="3">AbrB/MazE/SpoVT family DNA-binding domain-containing protein</fullName>
    </recommendedName>
</protein>
<sequence length="58" mass="6749">MTLPKNLGFEKGQNWLLIPSSDGRSFTLVPKLDNPYTQDQQHVEMREAWPEADFNEVE</sequence>
<name>A0A0R1GKI7_9LACO</name>
<dbReference type="PATRIC" id="fig|1423726.3.peg.357"/>
<dbReference type="STRING" id="1423726.FC07_GL000340"/>
<organism evidence="1 2">
    <name type="scientific">Loigolactobacillus bifermentans DSM 20003</name>
    <dbReference type="NCBI Taxonomy" id="1423726"/>
    <lineage>
        <taxon>Bacteria</taxon>
        <taxon>Bacillati</taxon>
        <taxon>Bacillota</taxon>
        <taxon>Bacilli</taxon>
        <taxon>Lactobacillales</taxon>
        <taxon>Lactobacillaceae</taxon>
        <taxon>Loigolactobacillus</taxon>
    </lineage>
</organism>
<keyword evidence="2" id="KW-1185">Reference proteome</keyword>